<dbReference type="OMA" id="VQPQHNP"/>
<dbReference type="InParanoid" id="A0A0V0R343"/>
<keyword evidence="2" id="KW-0175">Coiled coil</keyword>
<dbReference type="PANTHER" id="PTHR43215">
    <property type="entry name" value="RADIAL SPOKE HEAD 1 HOMOLOG"/>
    <property type="match status" value="1"/>
</dbReference>
<keyword evidence="4" id="KW-0808">Transferase</keyword>
<dbReference type="InterPro" id="IPR003409">
    <property type="entry name" value="MORN"/>
</dbReference>
<keyword evidence="5" id="KW-1185">Reference proteome</keyword>
<dbReference type="InterPro" id="IPR000719">
    <property type="entry name" value="Prot_kinase_dom"/>
</dbReference>
<evidence type="ECO:0000256" key="1">
    <source>
        <dbReference type="ARBA" id="ARBA00022737"/>
    </source>
</evidence>
<proteinExistence type="predicted"/>
<evidence type="ECO:0000259" key="3">
    <source>
        <dbReference type="PROSITE" id="PS50011"/>
    </source>
</evidence>
<dbReference type="Proteomes" id="UP000054937">
    <property type="component" value="Unassembled WGS sequence"/>
</dbReference>
<dbReference type="SMART" id="SM00698">
    <property type="entry name" value="MORN"/>
    <property type="match status" value="5"/>
</dbReference>
<feature type="domain" description="Protein kinase" evidence="3">
    <location>
        <begin position="1"/>
        <end position="255"/>
    </location>
</feature>
<dbReference type="InterPro" id="IPR011009">
    <property type="entry name" value="Kinase-like_dom_sf"/>
</dbReference>
<evidence type="ECO:0000313" key="4">
    <source>
        <dbReference type="EMBL" id="KRX08746.1"/>
    </source>
</evidence>
<dbReference type="OrthoDB" id="270720at2759"/>
<dbReference type="EMBL" id="LDAU01000058">
    <property type="protein sequence ID" value="KRX08746.1"/>
    <property type="molecule type" value="Genomic_DNA"/>
</dbReference>
<dbReference type="Pfam" id="PF02493">
    <property type="entry name" value="MORN"/>
    <property type="match status" value="5"/>
</dbReference>
<sequence length="623" mass="73955">MGVGNSKQKEQQEFEDLKNEILFRKVTQKFQIVQHDIQDEFFDEIDKIKSLEHPHFFLTQKHIVSLQQAQFDKTTQQFHNRMVELNHPNIGMKHESLNFKNIYTVTTLQNIKLFKISDAGLKNYISNYEIAYNILNKHEENEIKLLSGKYLSPEQLENLQNRMKFPTYNPYISDVFTLGMLVLELVLWQKVDNLYNWQYCQIKEDKLTQLLYHLKRNGTFSQKLIEFIQELLEIDSQKRYDFIELDKYLSRHPLTKGKRISDYIQAGDQTIIPIKELTQEMIQNSQNKQIIVKQNETTDNINNKINETIDNINNNINETNARTNQQQKLQQTNDVQQYYQQQSQIKGKNDNNIQDQINNLKQKQQELQQQYAALQLQQMQYAQFVQNQQMKELDQFESQEQFMQAMSSTQIQNKNLQNNNYGQQSSGPSIQNNNSNLLQDQQLLLQNVPKQDFKIEDFDLKNEQGQVNYQNGSRYTGELFQGFRNGIGKLVFPDQGYYEGQWKMDKMHGQGTLYYKEDVKAYQGQWEEDMFHKQGKLFNNTYSNFDQEFNYQDFNQLDDKWEFYEGEFQKDLRNGFGVIQLVNGEKFAGNFKDDKVNGYGTYYTKSGKIVNGYWDDNKLVRQI</sequence>
<evidence type="ECO:0000256" key="2">
    <source>
        <dbReference type="SAM" id="Coils"/>
    </source>
</evidence>
<dbReference type="Gene3D" id="1.10.510.10">
    <property type="entry name" value="Transferase(Phosphotransferase) domain 1"/>
    <property type="match status" value="1"/>
</dbReference>
<evidence type="ECO:0000313" key="5">
    <source>
        <dbReference type="Proteomes" id="UP000054937"/>
    </source>
</evidence>
<feature type="coiled-coil region" evidence="2">
    <location>
        <begin position="302"/>
        <end position="380"/>
    </location>
</feature>
<gene>
    <name evidence="4" type="ORF">PPERSA_08057</name>
</gene>
<dbReference type="GO" id="GO:0004672">
    <property type="term" value="F:protein kinase activity"/>
    <property type="evidence" value="ECO:0007669"/>
    <property type="project" value="InterPro"/>
</dbReference>
<name>A0A0V0R343_PSEPJ</name>
<reference evidence="4 5" key="1">
    <citation type="journal article" date="2015" name="Sci. Rep.">
        <title>Genome of the facultative scuticociliatosis pathogen Pseudocohnilembus persalinus provides insight into its virulence through horizontal gene transfer.</title>
        <authorList>
            <person name="Xiong J."/>
            <person name="Wang G."/>
            <person name="Cheng J."/>
            <person name="Tian M."/>
            <person name="Pan X."/>
            <person name="Warren A."/>
            <person name="Jiang C."/>
            <person name="Yuan D."/>
            <person name="Miao W."/>
        </authorList>
    </citation>
    <scope>NUCLEOTIDE SEQUENCE [LARGE SCALE GENOMIC DNA]</scope>
    <source>
        <strain evidence="4">36N120E</strain>
    </source>
</reference>
<accession>A0A0V0R343</accession>
<dbReference type="AlphaFoldDB" id="A0A0V0R343"/>
<dbReference type="GO" id="GO:0005524">
    <property type="term" value="F:ATP binding"/>
    <property type="evidence" value="ECO:0007669"/>
    <property type="project" value="InterPro"/>
</dbReference>
<protein>
    <submittedName>
        <fullName evidence="4">Protein kinase-like domain</fullName>
    </submittedName>
</protein>
<organism evidence="4 5">
    <name type="scientific">Pseudocohnilembus persalinus</name>
    <name type="common">Ciliate</name>
    <dbReference type="NCBI Taxonomy" id="266149"/>
    <lineage>
        <taxon>Eukaryota</taxon>
        <taxon>Sar</taxon>
        <taxon>Alveolata</taxon>
        <taxon>Ciliophora</taxon>
        <taxon>Intramacronucleata</taxon>
        <taxon>Oligohymenophorea</taxon>
        <taxon>Scuticociliatia</taxon>
        <taxon>Philasterida</taxon>
        <taxon>Pseudocohnilembidae</taxon>
        <taxon>Pseudocohnilembus</taxon>
    </lineage>
</organism>
<keyword evidence="4" id="KW-0418">Kinase</keyword>
<dbReference type="SUPFAM" id="SSF56112">
    <property type="entry name" value="Protein kinase-like (PK-like)"/>
    <property type="match status" value="1"/>
</dbReference>
<dbReference type="PANTHER" id="PTHR43215:SF14">
    <property type="entry name" value="RADIAL SPOKE HEAD 1 HOMOLOG"/>
    <property type="match status" value="1"/>
</dbReference>
<comment type="caution">
    <text evidence="4">The sequence shown here is derived from an EMBL/GenBank/DDBJ whole genome shotgun (WGS) entry which is preliminary data.</text>
</comment>
<dbReference type="SUPFAM" id="SSF82185">
    <property type="entry name" value="Histone H3 K4-specific methyltransferase SET7/9 N-terminal domain"/>
    <property type="match status" value="2"/>
</dbReference>
<keyword evidence="1" id="KW-0677">Repeat</keyword>
<dbReference type="Gene3D" id="2.20.110.10">
    <property type="entry name" value="Histone H3 K4-specific methyltransferase SET7/9 N-terminal domain"/>
    <property type="match status" value="2"/>
</dbReference>
<dbReference type="PROSITE" id="PS50011">
    <property type="entry name" value="PROTEIN_KINASE_DOM"/>
    <property type="match status" value="1"/>
</dbReference>